<evidence type="ECO:0000313" key="13">
    <source>
        <dbReference type="EnsemblMetazoa" id="AAEL013366-PB"/>
    </source>
</evidence>
<evidence type="ECO:0000256" key="6">
    <source>
        <dbReference type="ARBA" id="ARBA00023136"/>
    </source>
</evidence>
<gene>
    <name evidence="13" type="primary">5577727</name>
</gene>
<organism evidence="13 14">
    <name type="scientific">Aedes aegypti</name>
    <name type="common">Yellowfever mosquito</name>
    <name type="synonym">Culex aegypti</name>
    <dbReference type="NCBI Taxonomy" id="7159"/>
    <lineage>
        <taxon>Eukaryota</taxon>
        <taxon>Metazoa</taxon>
        <taxon>Ecdysozoa</taxon>
        <taxon>Arthropoda</taxon>
        <taxon>Hexapoda</taxon>
        <taxon>Insecta</taxon>
        <taxon>Pterygota</taxon>
        <taxon>Neoptera</taxon>
        <taxon>Endopterygota</taxon>
        <taxon>Diptera</taxon>
        <taxon>Nematocera</taxon>
        <taxon>Culicoidea</taxon>
        <taxon>Culicidae</taxon>
        <taxon>Culicinae</taxon>
        <taxon>Aedini</taxon>
        <taxon>Aedes</taxon>
        <taxon>Stegomyia</taxon>
    </lineage>
</organism>
<proteinExistence type="inferred from homology"/>
<feature type="domain" description="Ionotropic glutamate receptor C-terminal" evidence="12">
    <location>
        <begin position="423"/>
        <end position="705"/>
    </location>
</feature>
<evidence type="ECO:0000256" key="7">
    <source>
        <dbReference type="ARBA" id="ARBA00023170"/>
    </source>
</evidence>
<dbReference type="Gene3D" id="1.10.287.70">
    <property type="match status" value="1"/>
</dbReference>
<dbReference type="PANTHER" id="PTHR42643:SF24">
    <property type="entry name" value="IONOTROPIC RECEPTOR 60A"/>
    <property type="match status" value="1"/>
</dbReference>
<dbReference type="AlphaFoldDB" id="A0A6I8TFF0"/>
<dbReference type="FunCoup" id="A0A6I8TFF0">
    <property type="interactions" value="11"/>
</dbReference>
<evidence type="ECO:0000256" key="4">
    <source>
        <dbReference type="ARBA" id="ARBA00022692"/>
    </source>
</evidence>
<feature type="signal peptide" evidence="11">
    <location>
        <begin position="1"/>
        <end position="20"/>
    </location>
</feature>
<evidence type="ECO:0000256" key="11">
    <source>
        <dbReference type="SAM" id="SignalP"/>
    </source>
</evidence>
<feature type="region of interest" description="Disordered" evidence="9">
    <location>
        <begin position="883"/>
        <end position="910"/>
    </location>
</feature>
<feature type="region of interest" description="Disordered" evidence="9">
    <location>
        <begin position="739"/>
        <end position="803"/>
    </location>
</feature>
<evidence type="ECO:0000256" key="3">
    <source>
        <dbReference type="ARBA" id="ARBA00022475"/>
    </source>
</evidence>
<feature type="transmembrane region" description="Helical" evidence="10">
    <location>
        <begin position="423"/>
        <end position="442"/>
    </location>
</feature>
<keyword evidence="7" id="KW-0675">Receptor</keyword>
<dbReference type="GO" id="GO:0005886">
    <property type="term" value="C:plasma membrane"/>
    <property type="evidence" value="ECO:0007669"/>
    <property type="project" value="UniProtKB-SubCell"/>
</dbReference>
<keyword evidence="6 10" id="KW-0472">Membrane</keyword>
<dbReference type="GO" id="GO:0015276">
    <property type="term" value="F:ligand-gated monoatomic ion channel activity"/>
    <property type="evidence" value="ECO:0007669"/>
    <property type="project" value="InterPro"/>
</dbReference>
<dbReference type="PANTHER" id="PTHR42643">
    <property type="entry name" value="IONOTROPIC RECEPTOR 20A-RELATED"/>
    <property type="match status" value="1"/>
</dbReference>
<comment type="similarity">
    <text evidence="2">Belongs to the glutamate-gated ion channel (TC 1.A.10.1) family.</text>
</comment>
<evidence type="ECO:0000256" key="10">
    <source>
        <dbReference type="SAM" id="Phobius"/>
    </source>
</evidence>
<feature type="chain" id="PRO_5043366387" description="Ionotropic glutamate receptor C-terminal domain-containing protein" evidence="11">
    <location>
        <begin position="21"/>
        <end position="948"/>
    </location>
</feature>
<keyword evidence="8" id="KW-0325">Glycoprotein</keyword>
<dbReference type="Pfam" id="PF00060">
    <property type="entry name" value="Lig_chan"/>
    <property type="match status" value="1"/>
</dbReference>
<keyword evidence="5 10" id="KW-1133">Transmembrane helix</keyword>
<dbReference type="InParanoid" id="A0A6I8TFF0"/>
<keyword evidence="14" id="KW-1185">Reference proteome</keyword>
<evidence type="ECO:0000256" key="1">
    <source>
        <dbReference type="ARBA" id="ARBA00004651"/>
    </source>
</evidence>
<evidence type="ECO:0000313" key="14">
    <source>
        <dbReference type="Proteomes" id="UP000008820"/>
    </source>
</evidence>
<evidence type="ECO:0000256" key="9">
    <source>
        <dbReference type="SAM" id="MobiDB-lite"/>
    </source>
</evidence>
<dbReference type="EnsemblMetazoa" id="AAEL013366-RB">
    <property type="protein sequence ID" value="AAEL013366-PB"/>
    <property type="gene ID" value="AAEL013366"/>
</dbReference>
<reference evidence="13 14" key="1">
    <citation type="submission" date="2017-06" db="EMBL/GenBank/DDBJ databases">
        <title>Aedes aegypti genome working group (AGWG) sequencing and assembly.</title>
        <authorList>
            <consortium name="Aedes aegypti Genome Working Group (AGWG)"/>
            <person name="Matthews B.J."/>
        </authorList>
    </citation>
    <scope>NUCLEOTIDE SEQUENCE [LARGE SCALE GENOMIC DNA]</scope>
    <source>
        <strain evidence="13 14">LVP_AGWG</strain>
    </source>
</reference>
<dbReference type="Proteomes" id="UP000008820">
    <property type="component" value="Chromosome 2"/>
</dbReference>
<dbReference type="SUPFAM" id="SSF53850">
    <property type="entry name" value="Periplasmic binding protein-like II"/>
    <property type="match status" value="1"/>
</dbReference>
<dbReference type="GO" id="GO:0050906">
    <property type="term" value="P:detection of stimulus involved in sensory perception"/>
    <property type="evidence" value="ECO:0007669"/>
    <property type="project" value="UniProtKB-ARBA"/>
</dbReference>
<evidence type="ECO:0000256" key="2">
    <source>
        <dbReference type="ARBA" id="ARBA00008685"/>
    </source>
</evidence>
<comment type="subcellular location">
    <subcellularLocation>
        <location evidence="1">Cell membrane</location>
        <topology evidence="1">Multi-pass membrane protein</topology>
    </subcellularLocation>
</comment>
<keyword evidence="11" id="KW-0732">Signal</keyword>
<dbReference type="Gene3D" id="3.40.190.10">
    <property type="entry name" value="Periplasmic binding protein-like II"/>
    <property type="match status" value="1"/>
</dbReference>
<keyword evidence="4 10" id="KW-0812">Transmembrane</keyword>
<dbReference type="InterPro" id="IPR001320">
    <property type="entry name" value="Iontro_rcpt_C"/>
</dbReference>
<reference evidence="13" key="2">
    <citation type="submission" date="2020-05" db="UniProtKB">
        <authorList>
            <consortium name="EnsemblMetazoa"/>
        </authorList>
    </citation>
    <scope>IDENTIFICATION</scope>
    <source>
        <strain evidence="13">LVP_AGWG</strain>
    </source>
</reference>
<dbReference type="OrthoDB" id="6500454at2759"/>
<feature type="compositionally biased region" description="Basic residues" evidence="9">
    <location>
        <begin position="892"/>
        <end position="907"/>
    </location>
</feature>
<dbReference type="InterPro" id="IPR052192">
    <property type="entry name" value="Insect_Ionotropic_Sensory_Rcpt"/>
</dbReference>
<name>A0A6I8TFF0_AEDAE</name>
<feature type="compositionally biased region" description="Polar residues" evidence="9">
    <location>
        <begin position="739"/>
        <end position="755"/>
    </location>
</feature>
<keyword evidence="3" id="KW-1003">Cell membrane</keyword>
<feature type="transmembrane region" description="Helical" evidence="10">
    <location>
        <begin position="495"/>
        <end position="520"/>
    </location>
</feature>
<evidence type="ECO:0000256" key="8">
    <source>
        <dbReference type="ARBA" id="ARBA00023180"/>
    </source>
</evidence>
<evidence type="ECO:0000259" key="12">
    <source>
        <dbReference type="Pfam" id="PF00060"/>
    </source>
</evidence>
<evidence type="ECO:0000256" key="5">
    <source>
        <dbReference type="ARBA" id="ARBA00022989"/>
    </source>
</evidence>
<protein>
    <recommendedName>
        <fullName evidence="12">Ionotropic glutamate receptor C-terminal domain-containing protein</fullName>
    </recommendedName>
</protein>
<accession>A0A6I8TFF0</accession>
<sequence length="948" mass="107593">MKSVILISLLCFLWLELLLALQGIRLDENPVHGALIAYKSYDVEARRNRYYELSSEQYVSGSFVSTNDTCDARDDQTRVKRYNDPTFRGNPKTREQVWAKNFAHVMMADQQSMSLVKLLIRIVNKYLSSCIPIILFDMYVEQKETYVMEALFKEFPTTYVCGKISANYTLQNPELLTPSTSKCRSYILFISDVMMTRKVLGPQLTNRVVVVPRSSQWKLQDFLSSKESRDILNLLVIGESYSTEKSINSESAYVLYTHELYIDGLGSNRPIVLTSWINGKFSRPNLDLFPPKIRKGFSGHRFTVSAAHQPPFVFKIMSTDGVGNIAIRWDGLEMRVLRTLGNYLNFTFDIKEPSKPYLGSGDAVTDEVERKQADIGLAGAFVTSERNVKAEMSVSHSTDCAAFVTLMSSSLPRYRAILGPFQWPVWLALTLVYLMAIFPLAFSDKLSLRHLIGNWTEIENMFWYVFGTFTNSLTFTGENSWSNTKKTSTRMLIGIYWVFTIIITSCYTGSIIAFVTMPVVPDTIDSVEQLKSGFFRFVTLDRGGWERWFLNSSDETTEKLIQRLKFVSNLDEGIRNVTEAFLISYAFIGSKAELNYLVQSNFSDESANKRYTLHVSKQCFSLFGVSYIFQLNSVYRDKFNNAILYMQEAGILTKLSKDVSWDMQKTKNGRFRQASVGKVLKVPTAGEKGLTLGDTEGMFLLMGVGYLIGLAVLISEWVGGCTNKCREIIKARKDRFLSPGSTVPQSNISSANQNSPRKRRRPSGKEYSLLDTAESASTNPLTPREAEFGSIGSDGSDGGLHKRSLSESIHNVSPSTLKELYDGPNRRHSTIVYMDGKMMSEDEARIYAATNKNKQKHHSSLSSVVEHEVTRLFKYLDDHKTTQEDLRDQTEKRHHHHHHQHHRRQQSMKKSIEVEAEVNHPGLSELGSMPKPIRVPSLEAPFGEKLLH</sequence>